<proteinExistence type="inferred from homology"/>
<feature type="domain" description="Peptidase S12 Pab87-related C-terminal" evidence="3">
    <location>
        <begin position="609"/>
        <end position="704"/>
    </location>
</feature>
<dbReference type="InterPro" id="IPR001466">
    <property type="entry name" value="Beta-lactam-related"/>
</dbReference>
<reference evidence="4 5" key="1">
    <citation type="submission" date="2018-02" db="EMBL/GenBank/DDBJ databases">
        <title>The genomes of Aspergillus section Nigri reveals drivers in fungal speciation.</title>
        <authorList>
            <consortium name="DOE Joint Genome Institute"/>
            <person name="Vesth T.C."/>
            <person name="Nybo J."/>
            <person name="Theobald S."/>
            <person name="Brandl J."/>
            <person name="Frisvad J.C."/>
            <person name="Nielsen K.F."/>
            <person name="Lyhne E.K."/>
            <person name="Kogle M.E."/>
            <person name="Kuo A."/>
            <person name="Riley R."/>
            <person name="Clum A."/>
            <person name="Nolan M."/>
            <person name="Lipzen A."/>
            <person name="Salamov A."/>
            <person name="Henrissat B."/>
            <person name="Wiebenga A."/>
            <person name="De vries R.P."/>
            <person name="Grigoriev I.V."/>
            <person name="Mortensen U.H."/>
            <person name="Andersen M.R."/>
            <person name="Baker S.E."/>
        </authorList>
    </citation>
    <scope>NUCLEOTIDE SEQUENCE [LARGE SCALE GENOMIC DNA]</scope>
    <source>
        <strain evidence="4 5">CBS 114.80</strain>
    </source>
</reference>
<dbReference type="Gene3D" id="3.40.710.10">
    <property type="entry name" value="DD-peptidase/beta-lactamase superfamily"/>
    <property type="match status" value="1"/>
</dbReference>
<dbReference type="AlphaFoldDB" id="A0A2V5I410"/>
<dbReference type="Proteomes" id="UP000248817">
    <property type="component" value="Unassembled WGS sequence"/>
</dbReference>
<evidence type="ECO:0000259" key="3">
    <source>
        <dbReference type="Pfam" id="PF11954"/>
    </source>
</evidence>
<gene>
    <name evidence="4" type="ORF">BP00DRAFT_417618</name>
</gene>
<evidence type="ECO:0000313" key="4">
    <source>
        <dbReference type="EMBL" id="PYI28974.1"/>
    </source>
</evidence>
<keyword evidence="5" id="KW-1185">Reference proteome</keyword>
<accession>A0A2V5I410</accession>
<comment type="similarity">
    <text evidence="1">Belongs to the peptidase S12 family.</text>
</comment>
<dbReference type="Pfam" id="PF11954">
    <property type="entry name" value="DUF3471"/>
    <property type="match status" value="1"/>
</dbReference>
<organism evidence="4 5">
    <name type="scientific">Aspergillus indologenus CBS 114.80</name>
    <dbReference type="NCBI Taxonomy" id="1450541"/>
    <lineage>
        <taxon>Eukaryota</taxon>
        <taxon>Fungi</taxon>
        <taxon>Dikarya</taxon>
        <taxon>Ascomycota</taxon>
        <taxon>Pezizomycotina</taxon>
        <taxon>Eurotiomycetes</taxon>
        <taxon>Eurotiomycetidae</taxon>
        <taxon>Eurotiales</taxon>
        <taxon>Aspergillaceae</taxon>
        <taxon>Aspergillus</taxon>
        <taxon>Aspergillus subgen. Circumdati</taxon>
    </lineage>
</organism>
<feature type="domain" description="Beta-lactamase-related" evidence="2">
    <location>
        <begin position="228"/>
        <end position="555"/>
    </location>
</feature>
<evidence type="ECO:0000313" key="5">
    <source>
        <dbReference type="Proteomes" id="UP000248817"/>
    </source>
</evidence>
<dbReference type="PANTHER" id="PTHR46825:SF9">
    <property type="entry name" value="BETA-LACTAMASE-RELATED DOMAIN-CONTAINING PROTEIN"/>
    <property type="match status" value="1"/>
</dbReference>
<protein>
    <submittedName>
        <fullName evidence="4">Beta-lactamase/transpeptidase-like protein</fullName>
    </submittedName>
</protein>
<name>A0A2V5I410_9EURO</name>
<dbReference type="InterPro" id="IPR021860">
    <property type="entry name" value="Peptidase_S12_Pab87-rel_C"/>
</dbReference>
<dbReference type="InterPro" id="IPR050491">
    <property type="entry name" value="AmpC-like"/>
</dbReference>
<evidence type="ECO:0000256" key="1">
    <source>
        <dbReference type="ARBA" id="ARBA00038215"/>
    </source>
</evidence>
<dbReference type="EMBL" id="KZ825538">
    <property type="protein sequence ID" value="PYI28974.1"/>
    <property type="molecule type" value="Genomic_DNA"/>
</dbReference>
<dbReference type="SUPFAM" id="SSF56601">
    <property type="entry name" value="beta-lactamase/transpeptidase-like"/>
    <property type="match status" value="1"/>
</dbReference>
<dbReference type="InterPro" id="IPR012338">
    <property type="entry name" value="Beta-lactam/transpept-like"/>
</dbReference>
<sequence>MSRTRSLTVDFTSWTGKHLEVTEGLPNQRTLVYAADLNFRKPHMIFQATGSARLPATVTFHSFSRSIDVSVNGHQIAFKPHGLFKYEASFQSPALNGRVLTWKNPKYMNPAYLECRDEHGAVVATFIPNRGWRMTKAGRLELDLRLPSGPVTDEVVVTGLALAYYIIVQTIAARGSVVTNRKKALGQKRLTVADAGWHKYIGCLSIARATVKTVPMDIIDHFQSIKFSDRVKRLREERHVPGLALAIVDHGRIASAAYGSASLDPPQPCTPDTLFDIASASKSLTAASVALLVEDDKQYPEVQYEAPMSALLPDDFVLQDPAYTAGVTVDDILSHRTGMASHDFSYLSPRASAPDTARSVTRNLRHLPLAAPIRSKYIYCNMMYTVATHLVEEKTGLPFADFLEDRFFRPLGMASTNLQPQRARDRGLTDRIATGYSWNEEQRQHRGFQTPDCPEAQGAGSIITSVNDYIRWVKAMMHRQGPVTESLYQGLLQPRSIQDPGEEERLYAAGWEIYHYRGHAVVSHDGAVAGFGSTHFFLPGYQFGAVILGSSDTAIPVVTTVARELIDQVLQVPLAERPDWNSIEWTSWEQEDSPSETELREKLCPDMHEPEPQNLPLSTYTGQYKNLGYHEMLVEAKDNRLFVDATDRSFGFVLTFNHVGKQSKYIARLKDYLDGFEVSIAAEFVLEDGKAVSLGLALEEEMEDLVWFAKVEEGRNA</sequence>
<dbReference type="PANTHER" id="PTHR46825">
    <property type="entry name" value="D-ALANYL-D-ALANINE-CARBOXYPEPTIDASE/ENDOPEPTIDASE AMPH"/>
    <property type="match status" value="1"/>
</dbReference>
<dbReference type="Pfam" id="PF00144">
    <property type="entry name" value="Beta-lactamase"/>
    <property type="match status" value="1"/>
</dbReference>
<evidence type="ECO:0000259" key="2">
    <source>
        <dbReference type="Pfam" id="PF00144"/>
    </source>
</evidence>